<dbReference type="PANTHER" id="PTHR22838:SF0">
    <property type="entry name" value="WD REPEAT-CONTAINING PROTEIN 26"/>
    <property type="match status" value="1"/>
</dbReference>
<evidence type="ECO:0000256" key="3">
    <source>
        <dbReference type="PROSITE-ProRule" id="PRU00221"/>
    </source>
</evidence>
<dbReference type="InterPro" id="IPR036322">
    <property type="entry name" value="WD40_repeat_dom_sf"/>
</dbReference>
<evidence type="ECO:0000256" key="4">
    <source>
        <dbReference type="SAM" id="MobiDB-lite"/>
    </source>
</evidence>
<dbReference type="SUPFAM" id="SSF50978">
    <property type="entry name" value="WD40 repeat-like"/>
    <property type="match status" value="1"/>
</dbReference>
<evidence type="ECO:0000313" key="5">
    <source>
        <dbReference type="EMBL" id="TFY61899.1"/>
    </source>
</evidence>
<dbReference type="SMART" id="SM00320">
    <property type="entry name" value="WD40"/>
    <property type="match status" value="5"/>
</dbReference>
<dbReference type="InterPro" id="IPR006594">
    <property type="entry name" value="LisH"/>
</dbReference>
<dbReference type="AlphaFoldDB" id="A0A4Y9YLQ4"/>
<dbReference type="InterPro" id="IPR051350">
    <property type="entry name" value="WD_repeat-ST_regulator"/>
</dbReference>
<feature type="repeat" description="WD" evidence="3">
    <location>
        <begin position="582"/>
        <end position="608"/>
    </location>
</feature>
<evidence type="ECO:0008006" key="7">
    <source>
        <dbReference type="Google" id="ProtNLM"/>
    </source>
</evidence>
<dbReference type="PROSITE" id="PS50896">
    <property type="entry name" value="LISH"/>
    <property type="match status" value="1"/>
</dbReference>
<dbReference type="Pfam" id="PF00400">
    <property type="entry name" value="WD40"/>
    <property type="match status" value="5"/>
</dbReference>
<gene>
    <name evidence="5" type="ORF">EVJ58_g4220</name>
</gene>
<keyword evidence="1 3" id="KW-0853">WD repeat</keyword>
<dbReference type="STRING" id="34475.A0A4Y9YLQ4"/>
<keyword evidence="2" id="KW-0677">Repeat</keyword>
<dbReference type="InterPro" id="IPR015943">
    <property type="entry name" value="WD40/YVTN_repeat-like_dom_sf"/>
</dbReference>
<protein>
    <recommendedName>
        <fullName evidence="7">WD40 repeat protein</fullName>
    </recommendedName>
</protein>
<name>A0A4Y9YLQ4_9APHY</name>
<evidence type="ECO:0000256" key="1">
    <source>
        <dbReference type="ARBA" id="ARBA00022574"/>
    </source>
</evidence>
<comment type="caution">
    <text evidence="5">The sequence shown here is derived from an EMBL/GenBank/DDBJ whole genome shotgun (WGS) entry which is preliminary data.</text>
</comment>
<feature type="repeat" description="WD" evidence="3">
    <location>
        <begin position="409"/>
        <end position="441"/>
    </location>
</feature>
<dbReference type="CDD" id="cd00200">
    <property type="entry name" value="WD40"/>
    <property type="match status" value="1"/>
</dbReference>
<feature type="repeat" description="WD" evidence="3">
    <location>
        <begin position="318"/>
        <end position="359"/>
    </location>
</feature>
<dbReference type="Pfam" id="PF23627">
    <property type="entry name" value="LisH_WDR26"/>
    <property type="match status" value="1"/>
</dbReference>
<organism evidence="5 6">
    <name type="scientific">Rhodofomes roseus</name>
    <dbReference type="NCBI Taxonomy" id="34475"/>
    <lineage>
        <taxon>Eukaryota</taxon>
        <taxon>Fungi</taxon>
        <taxon>Dikarya</taxon>
        <taxon>Basidiomycota</taxon>
        <taxon>Agaricomycotina</taxon>
        <taxon>Agaricomycetes</taxon>
        <taxon>Polyporales</taxon>
        <taxon>Rhodofomes</taxon>
    </lineage>
</organism>
<dbReference type="Gene3D" id="2.130.10.10">
    <property type="entry name" value="YVTN repeat-like/Quinoprotein amine dehydrogenase"/>
    <property type="match status" value="2"/>
</dbReference>
<evidence type="ECO:0000256" key="2">
    <source>
        <dbReference type="ARBA" id="ARBA00022737"/>
    </source>
</evidence>
<dbReference type="PANTHER" id="PTHR22838">
    <property type="entry name" value="WD REPEAT PROTEIN 26-RELATED"/>
    <property type="match status" value="1"/>
</dbReference>
<proteinExistence type="predicted"/>
<accession>A0A4Y9YLQ4</accession>
<reference evidence="5 6" key="1">
    <citation type="submission" date="2019-01" db="EMBL/GenBank/DDBJ databases">
        <title>Genome sequencing of the rare red list fungi Fomitopsis rosea.</title>
        <authorList>
            <person name="Buettner E."/>
            <person name="Kellner H."/>
        </authorList>
    </citation>
    <scope>NUCLEOTIDE SEQUENCE [LARGE SCALE GENOMIC DNA]</scope>
    <source>
        <strain evidence="5 6">DSM 105464</strain>
    </source>
</reference>
<dbReference type="GO" id="GO:0034657">
    <property type="term" value="C:GID complex"/>
    <property type="evidence" value="ECO:0007669"/>
    <property type="project" value="TreeGrafter"/>
</dbReference>
<dbReference type="Proteomes" id="UP000298390">
    <property type="component" value="Unassembled WGS sequence"/>
</dbReference>
<dbReference type="PROSITE" id="PS50294">
    <property type="entry name" value="WD_REPEATS_REGION"/>
    <property type="match status" value="2"/>
</dbReference>
<evidence type="ECO:0000313" key="6">
    <source>
        <dbReference type="Proteomes" id="UP000298390"/>
    </source>
</evidence>
<dbReference type="EMBL" id="SEKV01000188">
    <property type="protein sequence ID" value="TFY61899.1"/>
    <property type="molecule type" value="Genomic_DNA"/>
</dbReference>
<feature type="repeat" description="WD" evidence="3">
    <location>
        <begin position="617"/>
        <end position="643"/>
    </location>
</feature>
<dbReference type="GO" id="GO:0043161">
    <property type="term" value="P:proteasome-mediated ubiquitin-dependent protein catabolic process"/>
    <property type="evidence" value="ECO:0007669"/>
    <property type="project" value="TreeGrafter"/>
</dbReference>
<feature type="compositionally biased region" description="Polar residues" evidence="4">
    <location>
        <begin position="27"/>
        <end position="61"/>
    </location>
</feature>
<feature type="region of interest" description="Disordered" evidence="4">
    <location>
        <begin position="1"/>
        <end position="73"/>
    </location>
</feature>
<sequence length="683" mass="75583">MRLTEPDQESAVSVQLDTQPEAGPSSVAGSSNGYNGSTAKQNGYSNSYTNGHSKASPTDATNGGGRLETQTTSITKVSLPGSTLYDDSYVDREEFVRLIIQSLRDVGYIESAATLEAESGYTMESPEVAEFRRCILDADWARANAALMRLGVADDERLWEAKFLISQQKYLELLEANKITTALHVLRNELAPMNVDPDQLHALSSLMMCSDPEDLRQRAGWDGASGHSRRRLLGNLQRSFSVLRYTVWSSRAVNYTGYIPSSVMIPQRRFATLLDQARAYQQSLCLYHNAPSNSRTFSLYTDHLCDKNAFPRVTTAILEVHTDEVWNLEWSHSGNFLASASKDKTAIIWRVEHDKDPSIRDISPQFILRDHPYPVGCVAWSLDDSILLTSAEHFIKLWNTRTGLCVRSLEAHTDVVTALAWLPDGSGFISGGLDRKIILWDADGKQRDSWGQSPIRVTDLTVTPDFTRLVAVGMYDVPASGPGVTATPENGNQSGAGRSAENRVIVYDLLTKQPQLFIPVDGELTSVEVSDDSRYALINRAPEANAPCEIHLWDLESERVARRYLGHKQSKHVIRSCFGGVDGTFVASGSEDAIVYIWHRDTGTLLEALPGHGPGSVNSVAWNPQNERMFASCSDDHTIRIWEAPPTNIMGVPDAEEHSRQAHEADVLAQHCSEDIATFTLVR</sequence>
<dbReference type="InterPro" id="IPR001680">
    <property type="entry name" value="WD40_rpt"/>
</dbReference>
<dbReference type="PROSITE" id="PS50082">
    <property type="entry name" value="WD_REPEATS_2"/>
    <property type="match status" value="4"/>
</dbReference>